<reference evidence="1" key="1">
    <citation type="journal article" date="2021" name="New Phytol.">
        <title>Evolutionary innovations through gain and loss of genes in the ectomycorrhizal Boletales.</title>
        <authorList>
            <person name="Wu G."/>
            <person name="Miyauchi S."/>
            <person name="Morin E."/>
            <person name="Kuo A."/>
            <person name="Drula E."/>
            <person name="Varga T."/>
            <person name="Kohler A."/>
            <person name="Feng B."/>
            <person name="Cao Y."/>
            <person name="Lipzen A."/>
            <person name="Daum C."/>
            <person name="Hundley H."/>
            <person name="Pangilinan J."/>
            <person name="Johnson J."/>
            <person name="Barry K."/>
            <person name="LaButti K."/>
            <person name="Ng V."/>
            <person name="Ahrendt S."/>
            <person name="Min B."/>
            <person name="Choi I.G."/>
            <person name="Park H."/>
            <person name="Plett J.M."/>
            <person name="Magnuson J."/>
            <person name="Spatafora J.W."/>
            <person name="Nagy L.G."/>
            <person name="Henrissat B."/>
            <person name="Grigoriev I.V."/>
            <person name="Yang Z.L."/>
            <person name="Xu J."/>
            <person name="Martin F.M."/>
        </authorList>
    </citation>
    <scope>NUCLEOTIDE SEQUENCE</scope>
    <source>
        <strain evidence="1">KUC20120723A-06</strain>
    </source>
</reference>
<proteinExistence type="predicted"/>
<evidence type="ECO:0000313" key="1">
    <source>
        <dbReference type="EMBL" id="KAH7923511.1"/>
    </source>
</evidence>
<gene>
    <name evidence="1" type="ORF">BV22DRAFT_1015292</name>
</gene>
<dbReference type="Proteomes" id="UP000790709">
    <property type="component" value="Unassembled WGS sequence"/>
</dbReference>
<accession>A0ACB8BCH3</accession>
<keyword evidence="2" id="KW-1185">Reference proteome</keyword>
<protein>
    <submittedName>
        <fullName evidence="1">Uncharacterized protein</fullName>
    </submittedName>
</protein>
<evidence type="ECO:0000313" key="2">
    <source>
        <dbReference type="Proteomes" id="UP000790709"/>
    </source>
</evidence>
<sequence length="219" mass="23636">MTSVFSRQILGLRPSLTQHARIFTAGTLGHRSFSALRTDVHVPRVWPSNSVWAYAKASQRTVPSFLTAAGIAGVALGITAFTAPTVHCDSPAPNSNASPFQPPPGPPPTSSVNLYELSFGTVCGICAGVFIKKGARLVAFFLGGVFVLLQYLGSMSLVRVDWARMGQRFENLFYTRDALGQKRAPTIGSLWRWMVDFLTADFQSRASFIAGLALGLRVG</sequence>
<comment type="caution">
    <text evidence="1">The sequence shown here is derived from an EMBL/GenBank/DDBJ whole genome shotgun (WGS) entry which is preliminary data.</text>
</comment>
<dbReference type="EMBL" id="MU266450">
    <property type="protein sequence ID" value="KAH7923511.1"/>
    <property type="molecule type" value="Genomic_DNA"/>
</dbReference>
<name>A0ACB8BCH3_9AGAM</name>
<organism evidence="1 2">
    <name type="scientific">Leucogyrophana mollusca</name>
    <dbReference type="NCBI Taxonomy" id="85980"/>
    <lineage>
        <taxon>Eukaryota</taxon>
        <taxon>Fungi</taxon>
        <taxon>Dikarya</taxon>
        <taxon>Basidiomycota</taxon>
        <taxon>Agaricomycotina</taxon>
        <taxon>Agaricomycetes</taxon>
        <taxon>Agaricomycetidae</taxon>
        <taxon>Boletales</taxon>
        <taxon>Boletales incertae sedis</taxon>
        <taxon>Leucogyrophana</taxon>
    </lineage>
</organism>